<keyword evidence="2" id="KW-0238">DNA-binding</keyword>
<evidence type="ECO:0000256" key="2">
    <source>
        <dbReference type="ARBA" id="ARBA00023125"/>
    </source>
</evidence>
<dbReference type="InterPro" id="IPR002104">
    <property type="entry name" value="Integrase_catalytic"/>
</dbReference>
<dbReference type="RefSeq" id="WP_212531398.1">
    <property type="nucleotide sequence ID" value="NZ_JAGSOG010000170.1"/>
</dbReference>
<evidence type="ECO:0000256" key="3">
    <source>
        <dbReference type="ARBA" id="ARBA00023172"/>
    </source>
</evidence>
<dbReference type="GO" id="GO:0006310">
    <property type="term" value="P:DNA recombination"/>
    <property type="evidence" value="ECO:0007669"/>
    <property type="project" value="UniProtKB-KW"/>
</dbReference>
<dbReference type="InterPro" id="IPR050090">
    <property type="entry name" value="Tyrosine_recombinase_XerCD"/>
</dbReference>
<dbReference type="Gene3D" id="1.10.443.10">
    <property type="entry name" value="Intergrase catalytic core"/>
    <property type="match status" value="1"/>
</dbReference>
<dbReference type="InterPro" id="IPR010998">
    <property type="entry name" value="Integrase_recombinase_N"/>
</dbReference>
<feature type="domain" description="Tyr recombinase" evidence="4">
    <location>
        <begin position="121"/>
        <end position="303"/>
    </location>
</feature>
<keyword evidence="3" id="KW-0233">DNA recombination</keyword>
<evidence type="ECO:0000313" key="5">
    <source>
        <dbReference type="EMBL" id="MBR7836926.1"/>
    </source>
</evidence>
<evidence type="ECO:0000313" key="6">
    <source>
        <dbReference type="Proteomes" id="UP000675781"/>
    </source>
</evidence>
<evidence type="ECO:0000259" key="4">
    <source>
        <dbReference type="PROSITE" id="PS51898"/>
    </source>
</evidence>
<dbReference type="Pfam" id="PF00589">
    <property type="entry name" value="Phage_integrase"/>
    <property type="match status" value="1"/>
</dbReference>
<dbReference type="Gene3D" id="1.10.150.130">
    <property type="match status" value="1"/>
</dbReference>
<dbReference type="CDD" id="cd00397">
    <property type="entry name" value="DNA_BRE_C"/>
    <property type="match status" value="1"/>
</dbReference>
<dbReference type="PANTHER" id="PTHR30349:SF41">
    <property type="entry name" value="INTEGRASE_RECOMBINASE PROTEIN MJ0367-RELATED"/>
    <property type="match status" value="1"/>
</dbReference>
<dbReference type="GO" id="GO:0015074">
    <property type="term" value="P:DNA integration"/>
    <property type="evidence" value="ECO:0007669"/>
    <property type="project" value="InterPro"/>
</dbReference>
<dbReference type="GO" id="GO:0003677">
    <property type="term" value="F:DNA binding"/>
    <property type="evidence" value="ECO:0007669"/>
    <property type="project" value="UniProtKB-KW"/>
</dbReference>
<dbReference type="InterPro" id="IPR013762">
    <property type="entry name" value="Integrase-like_cat_sf"/>
</dbReference>
<dbReference type="PANTHER" id="PTHR30349">
    <property type="entry name" value="PHAGE INTEGRASE-RELATED"/>
    <property type="match status" value="1"/>
</dbReference>
<protein>
    <submittedName>
        <fullName evidence="5">Site-specific integrase</fullName>
    </submittedName>
</protein>
<sequence length="335" mass="37031">MSDRLTTAGIGSAPTLEGFLPRAIAACSPHQKKAYVPVWHRACGSLGRTPIDKITTLDIAILQREAVKRAAVRASSRNGRYAGEQSVRAMRALFKMAEQDGWVEHRHNPAAQLPLPRRKPTTRRGLTPREVADINAVVAAGSRDPALDCLIIRLHLETACRRSGALGLRLADLDIRWCLVRLREKGQTIRWQPISPTLAAALDRHARGRGAVRGRDALLRRLDHTPVSPRHYDALWNRIRSLLPWAAEHGVSAHWLRHTTITWVERRFGYATARAYAGHTDTASAPTATFIRARLPEVAEALSALTGEPHPLLEPSTTRPMKHLLNCTLDMGAAA</sequence>
<name>A0A941ETC5_9ACTN</name>
<dbReference type="SUPFAM" id="SSF56349">
    <property type="entry name" value="DNA breaking-rejoining enzymes"/>
    <property type="match status" value="1"/>
</dbReference>
<dbReference type="AlphaFoldDB" id="A0A941ETC5"/>
<dbReference type="PROSITE" id="PS51898">
    <property type="entry name" value="TYR_RECOMBINASE"/>
    <property type="match status" value="1"/>
</dbReference>
<dbReference type="EMBL" id="JAGSOG010000170">
    <property type="protein sequence ID" value="MBR7836926.1"/>
    <property type="molecule type" value="Genomic_DNA"/>
</dbReference>
<organism evidence="5 6">
    <name type="scientific">Actinospica durhamensis</name>
    <dbReference type="NCBI Taxonomy" id="1508375"/>
    <lineage>
        <taxon>Bacteria</taxon>
        <taxon>Bacillati</taxon>
        <taxon>Actinomycetota</taxon>
        <taxon>Actinomycetes</taxon>
        <taxon>Catenulisporales</taxon>
        <taxon>Actinospicaceae</taxon>
        <taxon>Actinospica</taxon>
    </lineage>
</organism>
<comment type="caution">
    <text evidence="5">The sequence shown here is derived from an EMBL/GenBank/DDBJ whole genome shotgun (WGS) entry which is preliminary data.</text>
</comment>
<gene>
    <name evidence="5" type="ORF">KDL01_26850</name>
</gene>
<reference evidence="5" key="1">
    <citation type="submission" date="2021-04" db="EMBL/GenBank/DDBJ databases">
        <title>Genome based classification of Actinospica acidithermotolerans sp. nov., an actinobacterium isolated from an Indonesian hot spring.</title>
        <authorList>
            <person name="Kusuma A.B."/>
            <person name="Putra K.E."/>
            <person name="Nafisah S."/>
            <person name="Loh J."/>
            <person name="Nouioui I."/>
            <person name="Goodfellow M."/>
        </authorList>
    </citation>
    <scope>NUCLEOTIDE SEQUENCE</scope>
    <source>
        <strain evidence="5">CSCA 57</strain>
    </source>
</reference>
<proteinExistence type="inferred from homology"/>
<keyword evidence="6" id="KW-1185">Reference proteome</keyword>
<dbReference type="InterPro" id="IPR011010">
    <property type="entry name" value="DNA_brk_join_enz"/>
</dbReference>
<comment type="similarity">
    <text evidence="1">Belongs to the 'phage' integrase family.</text>
</comment>
<evidence type="ECO:0000256" key="1">
    <source>
        <dbReference type="ARBA" id="ARBA00008857"/>
    </source>
</evidence>
<accession>A0A941ETC5</accession>
<dbReference type="Proteomes" id="UP000675781">
    <property type="component" value="Unassembled WGS sequence"/>
</dbReference>